<dbReference type="AlphaFoldDB" id="A0A7G7MFU2"/>
<gene>
    <name evidence="1" type="ORF">H6H00_26695</name>
</gene>
<keyword evidence="2" id="KW-1185">Reference proteome</keyword>
<organism evidence="1 2">
    <name type="scientific">Pseudonocardia petroleophila</name>
    <dbReference type="NCBI Taxonomy" id="37331"/>
    <lineage>
        <taxon>Bacteria</taxon>
        <taxon>Bacillati</taxon>
        <taxon>Actinomycetota</taxon>
        <taxon>Actinomycetes</taxon>
        <taxon>Pseudonocardiales</taxon>
        <taxon>Pseudonocardiaceae</taxon>
        <taxon>Pseudonocardia</taxon>
    </lineage>
</organism>
<evidence type="ECO:0000313" key="1">
    <source>
        <dbReference type="EMBL" id="QNG51653.1"/>
    </source>
</evidence>
<dbReference type="RefSeq" id="WP_185718407.1">
    <property type="nucleotide sequence ID" value="NZ_BAAAWI010000001.1"/>
</dbReference>
<reference evidence="1 2" key="1">
    <citation type="submission" date="2020-08" db="EMBL/GenBank/DDBJ databases">
        <authorList>
            <person name="Mo P."/>
        </authorList>
    </citation>
    <scope>NUCLEOTIDE SEQUENCE [LARGE SCALE GENOMIC DNA]</scope>
    <source>
        <strain evidence="1 2">CGMCC 4.1532</strain>
    </source>
</reference>
<dbReference type="Proteomes" id="UP000515728">
    <property type="component" value="Chromosome"/>
</dbReference>
<name>A0A7G7MFU2_9PSEU</name>
<protein>
    <submittedName>
        <fullName evidence="1">Uncharacterized protein</fullName>
    </submittedName>
</protein>
<proteinExistence type="predicted"/>
<evidence type="ECO:0000313" key="2">
    <source>
        <dbReference type="Proteomes" id="UP000515728"/>
    </source>
</evidence>
<sequence length="54" mass="6340">MTFLNGDELLVHEDVQWARLIASMEPGRQWIQIDDDLLVNPALIVRVRRLRDIV</sequence>
<accession>A0A7G7MFU2</accession>
<dbReference type="KEGG" id="ppel:H6H00_26695"/>
<dbReference type="EMBL" id="CP060131">
    <property type="protein sequence ID" value="QNG51653.1"/>
    <property type="molecule type" value="Genomic_DNA"/>
</dbReference>